<feature type="region of interest" description="Disordered" evidence="2">
    <location>
        <begin position="298"/>
        <end position="324"/>
    </location>
</feature>
<reference evidence="4" key="1">
    <citation type="submission" date="2021-01" db="EMBL/GenBank/DDBJ databases">
        <authorList>
            <person name="Corre E."/>
            <person name="Pelletier E."/>
            <person name="Niang G."/>
            <person name="Scheremetjew M."/>
            <person name="Finn R."/>
            <person name="Kale V."/>
            <person name="Holt S."/>
            <person name="Cochrane G."/>
            <person name="Meng A."/>
            <person name="Brown T."/>
            <person name="Cohen L."/>
        </authorList>
    </citation>
    <scope>NUCLEOTIDE SEQUENCE</scope>
    <source>
        <strain evidence="4">CCAP 1951/1</strain>
    </source>
</reference>
<dbReference type="Gene3D" id="3.30.70.330">
    <property type="match status" value="1"/>
</dbReference>
<feature type="compositionally biased region" description="Low complexity" evidence="2">
    <location>
        <begin position="124"/>
        <end position="134"/>
    </location>
</feature>
<evidence type="ECO:0000313" key="4">
    <source>
        <dbReference type="EMBL" id="CAD9097134.1"/>
    </source>
</evidence>
<protein>
    <recommendedName>
        <fullName evidence="3">RRM domain-containing protein</fullName>
    </recommendedName>
</protein>
<gene>
    <name evidence="4" type="ORF">NDES1114_LOCUS5130</name>
</gene>
<dbReference type="CDD" id="cd00590">
    <property type="entry name" value="RRM_SF"/>
    <property type="match status" value="1"/>
</dbReference>
<dbReference type="EMBL" id="HBGF01007577">
    <property type="protein sequence ID" value="CAD9097134.1"/>
    <property type="molecule type" value="Transcribed_RNA"/>
</dbReference>
<dbReference type="InterPro" id="IPR035979">
    <property type="entry name" value="RBD_domain_sf"/>
</dbReference>
<dbReference type="Pfam" id="PF00076">
    <property type="entry name" value="RRM_1"/>
    <property type="match status" value="1"/>
</dbReference>
<evidence type="ECO:0000256" key="1">
    <source>
        <dbReference type="PROSITE-ProRule" id="PRU00176"/>
    </source>
</evidence>
<feature type="region of interest" description="Disordered" evidence="2">
    <location>
        <begin position="1"/>
        <end position="25"/>
    </location>
</feature>
<dbReference type="InterPro" id="IPR012677">
    <property type="entry name" value="Nucleotide-bd_a/b_plait_sf"/>
</dbReference>
<dbReference type="GO" id="GO:0003723">
    <property type="term" value="F:RNA binding"/>
    <property type="evidence" value="ECO:0007669"/>
    <property type="project" value="UniProtKB-UniRule"/>
</dbReference>
<sequence>MSDPSEPAPTKAHRTEQPSACAASSAAAPRTVILRHLLRTPPLVAEADLRAQAAQDFGPVESVTVLQHGSMVGSAFVDFATAEAAAKCVAQLDGTATTLAARWERFVQDPAAAPVSAELKAPKAQQQDTTTAAAMPGDAANAQADGPKLNRKQRRALARQHLQQNGGNDDAASAAPSGDQASQQRRSHNHGASADAASTASVDGGTLFVHGKHVAAIFDVFSFFKSHGIEGRLKNCVFVTTSRKPYFLVDCAKNRKFFTAALNVDGQSYKGEPVTVKPSAQTCDEYLEKKPDAVCSKKLDKKAPKPAGDSTDVAASRAPHEPVPATVELAASEASKEEVAAAAAASLAFKPRMLRKR</sequence>
<dbReference type="AlphaFoldDB" id="A0A7S1LAF3"/>
<feature type="domain" description="RRM" evidence="3">
    <location>
        <begin position="30"/>
        <end position="106"/>
    </location>
</feature>
<dbReference type="SUPFAM" id="SSF54928">
    <property type="entry name" value="RNA-binding domain, RBD"/>
    <property type="match status" value="1"/>
</dbReference>
<keyword evidence="1" id="KW-0694">RNA-binding</keyword>
<evidence type="ECO:0000259" key="3">
    <source>
        <dbReference type="PROSITE" id="PS50102"/>
    </source>
</evidence>
<feature type="compositionally biased region" description="Basic residues" evidence="2">
    <location>
        <begin position="149"/>
        <end position="158"/>
    </location>
</feature>
<organism evidence="4">
    <name type="scientific">Neobodo designis</name>
    <name type="common">Flagellated protozoan</name>
    <name type="synonym">Bodo designis</name>
    <dbReference type="NCBI Taxonomy" id="312471"/>
    <lineage>
        <taxon>Eukaryota</taxon>
        <taxon>Discoba</taxon>
        <taxon>Euglenozoa</taxon>
        <taxon>Kinetoplastea</taxon>
        <taxon>Metakinetoplastina</taxon>
        <taxon>Neobodonida</taxon>
        <taxon>Neobodo</taxon>
    </lineage>
</organism>
<dbReference type="PROSITE" id="PS50102">
    <property type="entry name" value="RRM"/>
    <property type="match status" value="1"/>
</dbReference>
<dbReference type="InterPro" id="IPR000504">
    <property type="entry name" value="RRM_dom"/>
</dbReference>
<evidence type="ECO:0000256" key="2">
    <source>
        <dbReference type="SAM" id="MobiDB-lite"/>
    </source>
</evidence>
<name>A0A7S1LAF3_NEODS</name>
<accession>A0A7S1LAF3</accession>
<feature type="region of interest" description="Disordered" evidence="2">
    <location>
        <begin position="117"/>
        <end position="197"/>
    </location>
</feature>
<proteinExistence type="predicted"/>